<dbReference type="GO" id="GO:0016746">
    <property type="term" value="F:acyltransferase activity"/>
    <property type="evidence" value="ECO:0007669"/>
    <property type="project" value="UniProtKB-KW"/>
</dbReference>
<sequence length="374" mass="41264">MRSPEQRLRGIDALKGMACALIVWHHLAFYGPMSDVVHAFVPGLTDWLYDYGRMAVQVFLVVGGFLAASSLAPQGQASFRQPGRLLLRRYRRLLQPYLLALAVSVLVAALVRPWFEHPSVPEAPTSQQVLAHVLLLQDVLGLEALSAGVWYVAIDFQLFVISVLILAFARQLQQRWPQLPVRLGMGLLLLLLAMSSLLFFNRRAGLDMTGLYFFGSYALGMMAFWASNTASEVRRGQWLLAIALLGGAALLLDFRGRIALALVLALGLVWLQKSAWPRPWREPRWLVQLGQMSYSVFLIHFPACLLVNAVVSFFWPTQLMANALGMLAAFVLSLLAGALLYRLVESRQLPARGASQASPPLAIIPATAAFVDGS</sequence>
<evidence type="ECO:0000313" key="4">
    <source>
        <dbReference type="Proteomes" id="UP001596084"/>
    </source>
</evidence>
<reference evidence="4" key="1">
    <citation type="journal article" date="2019" name="Int. J. Syst. Evol. Microbiol.">
        <title>The Global Catalogue of Microorganisms (GCM) 10K type strain sequencing project: providing services to taxonomists for standard genome sequencing and annotation.</title>
        <authorList>
            <consortium name="The Broad Institute Genomics Platform"/>
            <consortium name="The Broad Institute Genome Sequencing Center for Infectious Disease"/>
            <person name="Wu L."/>
            <person name="Ma J."/>
        </authorList>
    </citation>
    <scope>NUCLEOTIDE SEQUENCE [LARGE SCALE GENOMIC DNA]</scope>
    <source>
        <strain evidence="4">CGMCC 4.7277</strain>
    </source>
</reference>
<accession>A0ABW0QC85</accession>
<keyword evidence="4" id="KW-1185">Reference proteome</keyword>
<gene>
    <name evidence="3" type="ORF">ACFPP7_16555</name>
</gene>
<keyword evidence="1" id="KW-0812">Transmembrane</keyword>
<dbReference type="RefSeq" id="WP_068832301.1">
    <property type="nucleotide sequence ID" value="NZ_JBHSMX010000024.1"/>
</dbReference>
<dbReference type="Proteomes" id="UP001596084">
    <property type="component" value="Unassembled WGS sequence"/>
</dbReference>
<protein>
    <submittedName>
        <fullName evidence="3">Acyltransferase family protein</fullName>
        <ecNumber evidence="3">2.3.-.-</ecNumber>
    </submittedName>
</protein>
<feature type="transmembrane region" description="Helical" evidence="1">
    <location>
        <begin position="258"/>
        <end position="276"/>
    </location>
</feature>
<dbReference type="EC" id="2.3.-.-" evidence="3"/>
<evidence type="ECO:0000259" key="2">
    <source>
        <dbReference type="Pfam" id="PF01757"/>
    </source>
</evidence>
<feature type="domain" description="Acyltransferase 3" evidence="2">
    <location>
        <begin position="9"/>
        <end position="342"/>
    </location>
</feature>
<name>A0ABW0QC85_9BURK</name>
<dbReference type="PANTHER" id="PTHR23028">
    <property type="entry name" value="ACETYLTRANSFERASE"/>
    <property type="match status" value="1"/>
</dbReference>
<feature type="transmembrane region" description="Helical" evidence="1">
    <location>
        <begin position="296"/>
        <end position="315"/>
    </location>
</feature>
<evidence type="ECO:0000256" key="1">
    <source>
        <dbReference type="SAM" id="Phobius"/>
    </source>
</evidence>
<evidence type="ECO:0000313" key="3">
    <source>
        <dbReference type="EMBL" id="MFC5522509.1"/>
    </source>
</evidence>
<feature type="transmembrane region" description="Helical" evidence="1">
    <location>
        <begin position="51"/>
        <end position="72"/>
    </location>
</feature>
<feature type="transmembrane region" description="Helical" evidence="1">
    <location>
        <begin position="181"/>
        <end position="200"/>
    </location>
</feature>
<feature type="transmembrane region" description="Helical" evidence="1">
    <location>
        <begin position="206"/>
        <end position="224"/>
    </location>
</feature>
<feature type="transmembrane region" description="Helical" evidence="1">
    <location>
        <begin position="236"/>
        <end position="252"/>
    </location>
</feature>
<feature type="transmembrane region" description="Helical" evidence="1">
    <location>
        <begin position="93"/>
        <end position="115"/>
    </location>
</feature>
<comment type="caution">
    <text evidence="3">The sequence shown here is derived from an EMBL/GenBank/DDBJ whole genome shotgun (WGS) entry which is preliminary data.</text>
</comment>
<keyword evidence="3" id="KW-0808">Transferase</keyword>
<dbReference type="PANTHER" id="PTHR23028:SF53">
    <property type="entry name" value="ACYL_TRANSF_3 DOMAIN-CONTAINING PROTEIN"/>
    <property type="match status" value="1"/>
</dbReference>
<dbReference type="InterPro" id="IPR050879">
    <property type="entry name" value="Acyltransferase_3"/>
</dbReference>
<feature type="transmembrane region" description="Helical" evidence="1">
    <location>
        <begin position="321"/>
        <end position="344"/>
    </location>
</feature>
<dbReference type="Pfam" id="PF01757">
    <property type="entry name" value="Acyl_transf_3"/>
    <property type="match status" value="1"/>
</dbReference>
<dbReference type="InterPro" id="IPR002656">
    <property type="entry name" value="Acyl_transf_3_dom"/>
</dbReference>
<keyword evidence="1" id="KW-0472">Membrane</keyword>
<keyword evidence="3" id="KW-0012">Acyltransferase</keyword>
<organism evidence="3 4">
    <name type="scientific">Polaromonas jejuensis</name>
    <dbReference type="NCBI Taxonomy" id="457502"/>
    <lineage>
        <taxon>Bacteria</taxon>
        <taxon>Pseudomonadati</taxon>
        <taxon>Pseudomonadota</taxon>
        <taxon>Betaproteobacteria</taxon>
        <taxon>Burkholderiales</taxon>
        <taxon>Comamonadaceae</taxon>
        <taxon>Polaromonas</taxon>
    </lineage>
</organism>
<proteinExistence type="predicted"/>
<feature type="transmembrane region" description="Helical" evidence="1">
    <location>
        <begin position="148"/>
        <end position="169"/>
    </location>
</feature>
<dbReference type="EMBL" id="JBHSMX010000024">
    <property type="protein sequence ID" value="MFC5522509.1"/>
    <property type="molecule type" value="Genomic_DNA"/>
</dbReference>
<keyword evidence="1" id="KW-1133">Transmembrane helix</keyword>